<feature type="domain" description="S-layer family duplication" evidence="1">
    <location>
        <begin position="34"/>
        <end position="219"/>
    </location>
</feature>
<accession>A0A7G9YRC6</accession>
<proteinExistence type="predicted"/>
<sequence length="240" mass="26862">MIVLITLVAVVSLIPASAETLEVRGNVVSISVSNPELVWAATNFDAFWYDLDDNLQSEVLTLEAGVLNESTDDRTIDEDTLEYTTHAIYQEYELHENEGLTVESGHPDGDTGYWIEGFMAEEYVAIDDNADKLSKLLVEFEDDDKKTLSTNEEWDLGGGFSLTANQINLSSGEVWFTLKKDDTELDNEVVSTYGTQQDRVYTYTPDVCGEDEIPVFSCYCHVNSQLSDRVEITLSGNPWL</sequence>
<dbReference type="AlphaFoldDB" id="A0A7G9YRC6"/>
<dbReference type="Gene3D" id="2.60.40.4190">
    <property type="match status" value="1"/>
</dbReference>
<reference evidence="2" key="1">
    <citation type="submission" date="2020-06" db="EMBL/GenBank/DDBJ databases">
        <title>Unique genomic features of the anaerobic methanotrophic archaea.</title>
        <authorList>
            <person name="Chadwick G.L."/>
            <person name="Skennerton C.T."/>
            <person name="Laso-Perez R."/>
            <person name="Leu A.O."/>
            <person name="Speth D.R."/>
            <person name="Yu H."/>
            <person name="Morgan-Lang C."/>
            <person name="Hatzenpichler R."/>
            <person name="Goudeau D."/>
            <person name="Malmstrom R."/>
            <person name="Brazelton W.J."/>
            <person name="Woyke T."/>
            <person name="Hallam S.J."/>
            <person name="Tyson G.W."/>
            <person name="Wegener G."/>
            <person name="Boetius A."/>
            <person name="Orphan V."/>
        </authorList>
    </citation>
    <scope>NUCLEOTIDE SEQUENCE</scope>
</reference>
<dbReference type="InterPro" id="IPR006457">
    <property type="entry name" value="S_layer-rel_Mac"/>
</dbReference>
<gene>
    <name evidence="2" type="ORF">HGEBJNHG_00034</name>
</gene>
<organism evidence="2">
    <name type="scientific">Candidatus Methanogaster sp. ANME-2c ERB4</name>
    <dbReference type="NCBI Taxonomy" id="2759911"/>
    <lineage>
        <taxon>Archaea</taxon>
        <taxon>Methanobacteriati</taxon>
        <taxon>Methanobacteriota</taxon>
        <taxon>Stenosarchaea group</taxon>
        <taxon>Methanomicrobia</taxon>
        <taxon>Methanosarcinales</taxon>
        <taxon>ANME-2 cluster</taxon>
        <taxon>Candidatus Methanogasteraceae</taxon>
        <taxon>Candidatus Methanogaster</taxon>
    </lineage>
</organism>
<dbReference type="NCBIfam" id="TIGR01567">
    <property type="entry name" value="S_layer_rel_Mac"/>
    <property type="match status" value="1"/>
</dbReference>
<evidence type="ECO:0000259" key="1">
    <source>
        <dbReference type="Pfam" id="PF07752"/>
    </source>
</evidence>
<protein>
    <submittedName>
        <fullName evidence="2">Major S-layer protein</fullName>
    </submittedName>
</protein>
<dbReference type="Pfam" id="PF07752">
    <property type="entry name" value="S-layer"/>
    <property type="match status" value="1"/>
</dbReference>
<evidence type="ECO:0000313" key="2">
    <source>
        <dbReference type="EMBL" id="QNO50560.1"/>
    </source>
</evidence>
<dbReference type="EMBL" id="MT631439">
    <property type="protein sequence ID" value="QNO50560.1"/>
    <property type="molecule type" value="Genomic_DNA"/>
</dbReference>
<name>A0A7G9YRC6_9EURY</name>